<dbReference type="InterPro" id="IPR037507">
    <property type="entry name" value="Ribosomal_mL59"/>
</dbReference>
<protein>
    <recommendedName>
        <fullName evidence="2">Large ribosomal subunit protein mL59 domain-containing protein</fullName>
    </recommendedName>
</protein>
<sequence>MSQSLRAVKRFCIRELAPQQKSRIPPAATAASILHAPEVSSPASRSGTALNPFVPHKNDKSGRWAPPKYSLRRQAELIKHARASGTLHLLPPGPKMSSAQLLAATTTSTTPSSSSSSAVPGEAVEAAVMARNGLVSLRRGQVQGQGQRQELGQEGVKAEAQGETQARVRAPGLEDLQDALGEWTRPVEWVGTVRERSVAGADVGNRLYAGKKRMFKGHKWERTRERRVARTKVMLRDMDKRVERFKGYRAKGKALPLARRSSVLKKTQKLPF</sequence>
<dbReference type="GO" id="GO:0005762">
    <property type="term" value="C:mitochondrial large ribosomal subunit"/>
    <property type="evidence" value="ECO:0007669"/>
    <property type="project" value="InterPro"/>
</dbReference>
<dbReference type="OrthoDB" id="18529at2759"/>
<organism evidence="3 4">
    <name type="scientific">Russula ochroleuca</name>
    <dbReference type="NCBI Taxonomy" id="152965"/>
    <lineage>
        <taxon>Eukaryota</taxon>
        <taxon>Fungi</taxon>
        <taxon>Dikarya</taxon>
        <taxon>Basidiomycota</taxon>
        <taxon>Agaricomycotina</taxon>
        <taxon>Agaricomycetes</taxon>
        <taxon>Russulales</taxon>
        <taxon>Russulaceae</taxon>
        <taxon>Russula</taxon>
    </lineage>
</organism>
<dbReference type="AlphaFoldDB" id="A0A9P5N0J5"/>
<feature type="region of interest" description="Disordered" evidence="1">
    <location>
        <begin position="38"/>
        <end position="66"/>
    </location>
</feature>
<reference evidence="3" key="2">
    <citation type="journal article" date="2020" name="Nat. Commun.">
        <title>Large-scale genome sequencing of mycorrhizal fungi provides insights into the early evolution of symbiotic traits.</title>
        <authorList>
            <person name="Miyauchi S."/>
            <person name="Kiss E."/>
            <person name="Kuo A."/>
            <person name="Drula E."/>
            <person name="Kohler A."/>
            <person name="Sanchez-Garcia M."/>
            <person name="Morin E."/>
            <person name="Andreopoulos B."/>
            <person name="Barry K.W."/>
            <person name="Bonito G."/>
            <person name="Buee M."/>
            <person name="Carver A."/>
            <person name="Chen C."/>
            <person name="Cichocki N."/>
            <person name="Clum A."/>
            <person name="Culley D."/>
            <person name="Crous P.W."/>
            <person name="Fauchery L."/>
            <person name="Girlanda M."/>
            <person name="Hayes R.D."/>
            <person name="Keri Z."/>
            <person name="LaButti K."/>
            <person name="Lipzen A."/>
            <person name="Lombard V."/>
            <person name="Magnuson J."/>
            <person name="Maillard F."/>
            <person name="Murat C."/>
            <person name="Nolan M."/>
            <person name="Ohm R.A."/>
            <person name="Pangilinan J."/>
            <person name="Pereira M.F."/>
            <person name="Perotto S."/>
            <person name="Peter M."/>
            <person name="Pfister S."/>
            <person name="Riley R."/>
            <person name="Sitrit Y."/>
            <person name="Stielow J.B."/>
            <person name="Szollosi G."/>
            <person name="Zifcakova L."/>
            <person name="Stursova M."/>
            <person name="Spatafora J.W."/>
            <person name="Tedersoo L."/>
            <person name="Vaario L.M."/>
            <person name="Yamada A."/>
            <person name="Yan M."/>
            <person name="Wang P."/>
            <person name="Xu J."/>
            <person name="Bruns T."/>
            <person name="Baldrian P."/>
            <person name="Vilgalys R."/>
            <person name="Dunand C."/>
            <person name="Henrissat B."/>
            <person name="Grigoriev I.V."/>
            <person name="Hibbett D."/>
            <person name="Nagy L.G."/>
            <person name="Martin F.M."/>
        </authorList>
    </citation>
    <scope>NUCLEOTIDE SEQUENCE</scope>
    <source>
        <strain evidence="3">Prilba</strain>
    </source>
</reference>
<reference evidence="3" key="1">
    <citation type="submission" date="2019-10" db="EMBL/GenBank/DDBJ databases">
        <authorList>
            <consortium name="DOE Joint Genome Institute"/>
            <person name="Kuo A."/>
            <person name="Miyauchi S."/>
            <person name="Kiss E."/>
            <person name="Drula E."/>
            <person name="Kohler A."/>
            <person name="Sanchez-Garcia M."/>
            <person name="Andreopoulos B."/>
            <person name="Barry K.W."/>
            <person name="Bonito G."/>
            <person name="Buee M."/>
            <person name="Carver A."/>
            <person name="Chen C."/>
            <person name="Cichocki N."/>
            <person name="Clum A."/>
            <person name="Culley D."/>
            <person name="Crous P.W."/>
            <person name="Fauchery L."/>
            <person name="Girlanda M."/>
            <person name="Hayes R."/>
            <person name="Keri Z."/>
            <person name="LaButti K."/>
            <person name="Lipzen A."/>
            <person name="Lombard V."/>
            <person name="Magnuson J."/>
            <person name="Maillard F."/>
            <person name="Morin E."/>
            <person name="Murat C."/>
            <person name="Nolan M."/>
            <person name="Ohm R."/>
            <person name="Pangilinan J."/>
            <person name="Pereira M."/>
            <person name="Perotto S."/>
            <person name="Peter M."/>
            <person name="Riley R."/>
            <person name="Sitrit Y."/>
            <person name="Stielow B."/>
            <person name="Szollosi G."/>
            <person name="Zifcakova L."/>
            <person name="Stursova M."/>
            <person name="Spatafora J.W."/>
            <person name="Tedersoo L."/>
            <person name="Vaario L.-M."/>
            <person name="Yamada A."/>
            <person name="Yan M."/>
            <person name="Wang P."/>
            <person name="Xu J."/>
            <person name="Bruns T."/>
            <person name="Baldrian P."/>
            <person name="Vilgalys R."/>
            <person name="Henrissat B."/>
            <person name="Grigoriev I.V."/>
            <person name="Hibbett D."/>
            <person name="Nagy L.G."/>
            <person name="Martin F.M."/>
        </authorList>
    </citation>
    <scope>NUCLEOTIDE SEQUENCE</scope>
    <source>
        <strain evidence="3">Prilba</strain>
    </source>
</reference>
<evidence type="ECO:0000259" key="2">
    <source>
        <dbReference type="Pfam" id="PF18126"/>
    </source>
</evidence>
<evidence type="ECO:0000313" key="3">
    <source>
        <dbReference type="EMBL" id="KAF8483270.1"/>
    </source>
</evidence>
<dbReference type="EMBL" id="WHVB01000004">
    <property type="protein sequence ID" value="KAF8483270.1"/>
    <property type="molecule type" value="Genomic_DNA"/>
</dbReference>
<evidence type="ECO:0000313" key="4">
    <source>
        <dbReference type="Proteomes" id="UP000759537"/>
    </source>
</evidence>
<keyword evidence="4" id="KW-1185">Reference proteome</keyword>
<accession>A0A9P5N0J5</accession>
<dbReference type="GO" id="GO:0003735">
    <property type="term" value="F:structural constituent of ribosome"/>
    <property type="evidence" value="ECO:0007669"/>
    <property type="project" value="InterPro"/>
</dbReference>
<dbReference type="InterPro" id="IPR040922">
    <property type="entry name" value="Ribosomal_mL59_dom"/>
</dbReference>
<dbReference type="Pfam" id="PF18126">
    <property type="entry name" value="Mitoc_mL59"/>
    <property type="match status" value="1"/>
</dbReference>
<name>A0A9P5N0J5_9AGAM</name>
<dbReference type="PANTHER" id="PTHR28041:SF1">
    <property type="entry name" value="LARGE RIBOSOMAL SUBUNIT PROTEIN ML59"/>
    <property type="match status" value="1"/>
</dbReference>
<evidence type="ECO:0000256" key="1">
    <source>
        <dbReference type="SAM" id="MobiDB-lite"/>
    </source>
</evidence>
<dbReference type="PANTHER" id="PTHR28041">
    <property type="entry name" value="54S RIBOSOMAL PROTEIN L25, MITOCHONDRIAL"/>
    <property type="match status" value="1"/>
</dbReference>
<gene>
    <name evidence="3" type="ORF">DFH94DRAFT_851236</name>
</gene>
<proteinExistence type="predicted"/>
<feature type="domain" description="Large ribosomal subunit protein mL59" evidence="2">
    <location>
        <begin position="7"/>
        <end position="246"/>
    </location>
</feature>
<comment type="caution">
    <text evidence="3">The sequence shown here is derived from an EMBL/GenBank/DDBJ whole genome shotgun (WGS) entry which is preliminary data.</text>
</comment>
<dbReference type="Proteomes" id="UP000759537">
    <property type="component" value="Unassembled WGS sequence"/>
</dbReference>